<dbReference type="AlphaFoldDB" id="A0A251VQ87"/>
<sequence>MIFYKIWSCLLRRFGLRVPKTQYCEFMSPFSLNRFQFYTSGVKYMLQLLQTFTDFYRHLQTFTDIYRHFYTWYD</sequence>
<name>A0A251VQ87_HELAN</name>
<dbReference type="EMBL" id="CM007890">
    <property type="protein sequence ID" value="OTG36891.1"/>
    <property type="molecule type" value="Genomic_DNA"/>
</dbReference>
<organism evidence="1 2">
    <name type="scientific">Helianthus annuus</name>
    <name type="common">Common sunflower</name>
    <dbReference type="NCBI Taxonomy" id="4232"/>
    <lineage>
        <taxon>Eukaryota</taxon>
        <taxon>Viridiplantae</taxon>
        <taxon>Streptophyta</taxon>
        <taxon>Embryophyta</taxon>
        <taxon>Tracheophyta</taxon>
        <taxon>Spermatophyta</taxon>
        <taxon>Magnoliopsida</taxon>
        <taxon>eudicotyledons</taxon>
        <taxon>Gunneridae</taxon>
        <taxon>Pentapetalae</taxon>
        <taxon>asterids</taxon>
        <taxon>campanulids</taxon>
        <taxon>Asterales</taxon>
        <taxon>Asteraceae</taxon>
        <taxon>Asteroideae</taxon>
        <taxon>Heliantheae alliance</taxon>
        <taxon>Heliantheae</taxon>
        <taxon>Helianthus</taxon>
    </lineage>
</organism>
<reference evidence="2" key="1">
    <citation type="journal article" date="2017" name="Nature">
        <title>The sunflower genome provides insights into oil metabolism, flowering and Asterid evolution.</title>
        <authorList>
            <person name="Badouin H."/>
            <person name="Gouzy J."/>
            <person name="Grassa C.J."/>
            <person name="Murat F."/>
            <person name="Staton S.E."/>
            <person name="Cottret L."/>
            <person name="Lelandais-Briere C."/>
            <person name="Owens G.L."/>
            <person name="Carrere S."/>
            <person name="Mayjonade B."/>
            <person name="Legrand L."/>
            <person name="Gill N."/>
            <person name="Kane N.C."/>
            <person name="Bowers J.E."/>
            <person name="Hubner S."/>
            <person name="Bellec A."/>
            <person name="Berard A."/>
            <person name="Berges H."/>
            <person name="Blanchet N."/>
            <person name="Boniface M.C."/>
            <person name="Brunel D."/>
            <person name="Catrice O."/>
            <person name="Chaidir N."/>
            <person name="Claudel C."/>
            <person name="Donnadieu C."/>
            <person name="Faraut T."/>
            <person name="Fievet G."/>
            <person name="Helmstetter N."/>
            <person name="King M."/>
            <person name="Knapp S.J."/>
            <person name="Lai Z."/>
            <person name="Le Paslier M.C."/>
            <person name="Lippi Y."/>
            <person name="Lorenzon L."/>
            <person name="Mandel J.R."/>
            <person name="Marage G."/>
            <person name="Marchand G."/>
            <person name="Marquand E."/>
            <person name="Bret-Mestries E."/>
            <person name="Morien E."/>
            <person name="Nambeesan S."/>
            <person name="Nguyen T."/>
            <person name="Pegot-Espagnet P."/>
            <person name="Pouilly N."/>
            <person name="Raftis F."/>
            <person name="Sallet E."/>
            <person name="Schiex T."/>
            <person name="Thomas J."/>
            <person name="Vandecasteele C."/>
            <person name="Vares D."/>
            <person name="Vear F."/>
            <person name="Vautrin S."/>
            <person name="Crespi M."/>
            <person name="Mangin B."/>
            <person name="Burke J.M."/>
            <person name="Salse J."/>
            <person name="Munos S."/>
            <person name="Vincourt P."/>
            <person name="Rieseberg L.H."/>
            <person name="Langlade N.B."/>
        </authorList>
    </citation>
    <scope>NUCLEOTIDE SEQUENCE [LARGE SCALE GENOMIC DNA]</scope>
    <source>
        <strain evidence="2">cv. SF193</strain>
    </source>
</reference>
<keyword evidence="2" id="KW-1185">Reference proteome</keyword>
<dbReference type="Proteomes" id="UP000215914">
    <property type="component" value="Chromosome 1"/>
</dbReference>
<evidence type="ECO:0000313" key="2">
    <source>
        <dbReference type="Proteomes" id="UP000215914"/>
    </source>
</evidence>
<proteinExistence type="predicted"/>
<dbReference type="InParanoid" id="A0A251VQ87"/>
<gene>
    <name evidence="1" type="ORF">HannXRQ_Chr01g0012771</name>
</gene>
<evidence type="ECO:0000313" key="1">
    <source>
        <dbReference type="EMBL" id="OTG36891.1"/>
    </source>
</evidence>
<accession>A0A251VQ87</accession>
<protein>
    <submittedName>
        <fullName evidence="1">Uncharacterized protein</fullName>
    </submittedName>
</protein>